<sequence length="182" mass="20542">MRCLQDNFHILTGGPGSGKSTLLDHLEGVGFRRSLEAGRGIIQDQVAIDGPALPWRDRALFAELMLGWEMRSYHAARQDGSAPVLFDRGLPDVVGYLRLEGLGVPPHVMKAAETFRYNERVFIAPVWPEIYRQDAERRQDMETARRTHEAMVSVYRELGYTLIELPKADVAARAEFVRCCLA</sequence>
<protein>
    <submittedName>
        <fullName evidence="2">Predicted ATPase</fullName>
    </submittedName>
</protein>
<keyword evidence="3" id="KW-1185">Reference proteome</keyword>
<gene>
    <name evidence="2" type="ORF">SAMN05428963_1045</name>
</gene>
<reference evidence="2 3" key="1">
    <citation type="submission" date="2017-02" db="EMBL/GenBank/DDBJ databases">
        <authorList>
            <person name="Peterson S.W."/>
        </authorList>
    </citation>
    <scope>NUCLEOTIDE SEQUENCE [LARGE SCALE GENOMIC DNA]</scope>
    <source>
        <strain evidence="2 3">USBA 369</strain>
    </source>
</reference>
<dbReference type="Proteomes" id="UP000190135">
    <property type="component" value="Unassembled WGS sequence"/>
</dbReference>
<evidence type="ECO:0000313" key="2">
    <source>
        <dbReference type="EMBL" id="SJZ91339.1"/>
    </source>
</evidence>
<dbReference type="RefSeq" id="WP_207552902.1">
    <property type="nucleotide sequence ID" value="NZ_FUXL01000004.1"/>
</dbReference>
<dbReference type="AlphaFoldDB" id="A0A1T4PIK9"/>
<dbReference type="EMBL" id="FUXL01000004">
    <property type="protein sequence ID" value="SJZ91339.1"/>
    <property type="molecule type" value="Genomic_DNA"/>
</dbReference>
<proteinExistence type="predicted"/>
<feature type="domain" description="NadR/Ttd14 AAA" evidence="1">
    <location>
        <begin position="10"/>
        <end position="173"/>
    </location>
</feature>
<accession>A0A1T4PIK9</accession>
<dbReference type="SUPFAM" id="SSF52540">
    <property type="entry name" value="P-loop containing nucleoside triphosphate hydrolases"/>
    <property type="match status" value="1"/>
</dbReference>
<evidence type="ECO:0000259" key="1">
    <source>
        <dbReference type="Pfam" id="PF13521"/>
    </source>
</evidence>
<organism evidence="2 3">
    <name type="scientific">Consotaella salsifontis</name>
    <dbReference type="NCBI Taxonomy" id="1365950"/>
    <lineage>
        <taxon>Bacteria</taxon>
        <taxon>Pseudomonadati</taxon>
        <taxon>Pseudomonadota</taxon>
        <taxon>Alphaproteobacteria</taxon>
        <taxon>Hyphomicrobiales</taxon>
        <taxon>Aurantimonadaceae</taxon>
        <taxon>Consotaella</taxon>
    </lineage>
</organism>
<name>A0A1T4PIK9_9HYPH</name>
<dbReference type="Gene3D" id="3.40.50.300">
    <property type="entry name" value="P-loop containing nucleotide triphosphate hydrolases"/>
    <property type="match status" value="1"/>
</dbReference>
<dbReference type="Pfam" id="PF13521">
    <property type="entry name" value="AAA_28"/>
    <property type="match status" value="1"/>
</dbReference>
<dbReference type="InterPro" id="IPR027417">
    <property type="entry name" value="P-loop_NTPase"/>
</dbReference>
<dbReference type="InterPro" id="IPR038727">
    <property type="entry name" value="NadR/Ttd14_AAA_dom"/>
</dbReference>
<evidence type="ECO:0000313" key="3">
    <source>
        <dbReference type="Proteomes" id="UP000190135"/>
    </source>
</evidence>